<accession>C7Q2D3</accession>
<keyword evidence="3" id="KW-0808">Transferase</keyword>
<dbReference type="STRING" id="479433.Caci_0842"/>
<dbReference type="InterPro" id="IPR011009">
    <property type="entry name" value="Kinase-like_dom_sf"/>
</dbReference>
<dbReference type="SMART" id="SM00220">
    <property type="entry name" value="S_TKc"/>
    <property type="match status" value="1"/>
</dbReference>
<dbReference type="Gene3D" id="1.10.510.10">
    <property type="entry name" value="Transferase(Phosphotransferase) domain 1"/>
    <property type="match status" value="1"/>
</dbReference>
<dbReference type="EC" id="2.7.11.1" evidence="2"/>
<dbReference type="OrthoDB" id="9762169at2"/>
<evidence type="ECO:0000256" key="6">
    <source>
        <dbReference type="ARBA" id="ARBA00022840"/>
    </source>
</evidence>
<dbReference type="InterPro" id="IPR050660">
    <property type="entry name" value="NEK_Ser/Thr_kinase"/>
</dbReference>
<gene>
    <name evidence="10" type="ordered locus">Caci_0842</name>
</gene>
<feature type="compositionally biased region" description="Basic residues" evidence="8">
    <location>
        <begin position="523"/>
        <end position="556"/>
    </location>
</feature>
<evidence type="ECO:0000313" key="11">
    <source>
        <dbReference type="Proteomes" id="UP000000851"/>
    </source>
</evidence>
<name>C7Q2D3_CATAD</name>
<dbReference type="CDD" id="cd14014">
    <property type="entry name" value="STKc_PknB_like"/>
    <property type="match status" value="1"/>
</dbReference>
<keyword evidence="5 10" id="KW-0418">Kinase</keyword>
<evidence type="ECO:0000256" key="8">
    <source>
        <dbReference type="SAM" id="MobiDB-lite"/>
    </source>
</evidence>
<dbReference type="InterPro" id="IPR008271">
    <property type="entry name" value="Ser/Thr_kinase_AS"/>
</dbReference>
<evidence type="ECO:0000256" key="1">
    <source>
        <dbReference type="ARBA" id="ARBA00010886"/>
    </source>
</evidence>
<dbReference type="GO" id="GO:0004674">
    <property type="term" value="F:protein serine/threonine kinase activity"/>
    <property type="evidence" value="ECO:0007669"/>
    <property type="project" value="UniProtKB-KW"/>
</dbReference>
<feature type="region of interest" description="Disordered" evidence="8">
    <location>
        <begin position="328"/>
        <end position="556"/>
    </location>
</feature>
<protein>
    <recommendedName>
        <fullName evidence="2">non-specific serine/threonine protein kinase</fullName>
        <ecNumber evidence="2">2.7.11.1</ecNumber>
    </recommendedName>
</protein>
<dbReference type="HOGENOM" id="CLU_396242_0_0_11"/>
<feature type="binding site" evidence="7">
    <location>
        <position position="68"/>
    </location>
    <ligand>
        <name>ATP</name>
        <dbReference type="ChEBI" id="CHEBI:30616"/>
    </ligand>
</feature>
<dbReference type="GO" id="GO:0005524">
    <property type="term" value="F:ATP binding"/>
    <property type="evidence" value="ECO:0007669"/>
    <property type="project" value="UniProtKB-UniRule"/>
</dbReference>
<keyword evidence="6 7" id="KW-0067">ATP-binding</keyword>
<dbReference type="SUPFAM" id="SSF56112">
    <property type="entry name" value="Protein kinase-like (PK-like)"/>
    <property type="match status" value="1"/>
</dbReference>
<dbReference type="PROSITE" id="PS00108">
    <property type="entry name" value="PROTEIN_KINASE_ST"/>
    <property type="match status" value="1"/>
</dbReference>
<sequence>MDANRPAPGPGGYGGLGAGSIVSKNIQPLLETDPRHLGPYSVRGRLGQGAMGSVYLGFAPTGQAFALKVLRQDFASDRDFRKRFTREIAAARAVHSPFVNAVTDADPNAATPWLASYFIPGPPLSAAVQLAGPFSPRSVAHLGVGIGLALQAIHTAGIVHRDLKPANVLVASDGPRVIDFGIARAEDASMLTATGMRLGTPSFMAPEQVAGIEVEAPADVWAVGGMLIYAATGRTPFGNGDAMAILYRVENHAPDLQGLEPALAHIATRCLTKDPTARPTPAQLVDMCRAALTTGLAGHPALRGSDVTGWLPSAISRDLAARAVELANIGHPPPTPAPPPTTDPTTDPAGKPSGLGGFLRRKAGGQAPQATSTTGAPHTGQPNSRHSQGTAMGGGQDQYGQPNNQTGGGQYGQQPYDPQPYDPQPYGDQPYGDQQDPNNTASDQPGQQQPPTQYGQQPGQQPGQYGRQPGQYAQQPAPAWGPSGPSGSDVPTIITPPQTPAPEPQGPAWRAATTPPHPTNPRTRTRRPSRPPRRLHPHRRGSTPPRRSSRLHRHARKQLRSAACERRFRPAVSDWWSALFRRLRSAALGWQSVCFRHVRSAALGWQSVCFRHVRSAALGWQSVCFRRIRSAALGWQSVCFRRIRSAALGWQSVCFRCVRSAALDRQPACFRQLRPAAGHRQPARSRRFRPATGGW</sequence>
<keyword evidence="4 7" id="KW-0547">Nucleotide-binding</keyword>
<dbReference type="InParanoid" id="C7Q2D3"/>
<feature type="compositionally biased region" description="Low complexity" evidence="8">
    <location>
        <begin position="424"/>
        <end position="496"/>
    </location>
</feature>
<dbReference type="InterPro" id="IPR000719">
    <property type="entry name" value="Prot_kinase_dom"/>
</dbReference>
<evidence type="ECO:0000256" key="7">
    <source>
        <dbReference type="PROSITE-ProRule" id="PRU10141"/>
    </source>
</evidence>
<dbReference type="PROSITE" id="PS00107">
    <property type="entry name" value="PROTEIN_KINASE_ATP"/>
    <property type="match status" value="1"/>
</dbReference>
<evidence type="ECO:0000259" key="9">
    <source>
        <dbReference type="PROSITE" id="PS50011"/>
    </source>
</evidence>
<keyword evidence="11" id="KW-1185">Reference proteome</keyword>
<dbReference type="RefSeq" id="WP_012785070.1">
    <property type="nucleotide sequence ID" value="NC_013131.1"/>
</dbReference>
<dbReference type="eggNOG" id="COG0515">
    <property type="taxonomic scope" value="Bacteria"/>
</dbReference>
<dbReference type="InterPro" id="IPR017441">
    <property type="entry name" value="Protein_kinase_ATP_BS"/>
</dbReference>
<evidence type="ECO:0000256" key="5">
    <source>
        <dbReference type="ARBA" id="ARBA00022777"/>
    </source>
</evidence>
<feature type="compositionally biased region" description="Polar residues" evidence="8">
    <location>
        <begin position="368"/>
        <end position="390"/>
    </location>
</feature>
<dbReference type="KEGG" id="cai:Caci_0842"/>
<keyword evidence="10" id="KW-0723">Serine/threonine-protein kinase</keyword>
<evidence type="ECO:0000256" key="3">
    <source>
        <dbReference type="ARBA" id="ARBA00022679"/>
    </source>
</evidence>
<dbReference type="PROSITE" id="PS50011">
    <property type="entry name" value="PROTEIN_KINASE_DOM"/>
    <property type="match status" value="1"/>
</dbReference>
<evidence type="ECO:0000256" key="2">
    <source>
        <dbReference type="ARBA" id="ARBA00012513"/>
    </source>
</evidence>
<feature type="compositionally biased region" description="Pro residues" evidence="8">
    <location>
        <begin position="331"/>
        <end position="342"/>
    </location>
</feature>
<dbReference type="PANTHER" id="PTHR43671:SF13">
    <property type="entry name" value="SERINE_THREONINE-PROTEIN KINASE NEK2"/>
    <property type="match status" value="1"/>
</dbReference>
<organism evidence="10 11">
    <name type="scientific">Catenulispora acidiphila (strain DSM 44928 / JCM 14897 / NBRC 102108 / NRRL B-24433 / ID139908)</name>
    <dbReference type="NCBI Taxonomy" id="479433"/>
    <lineage>
        <taxon>Bacteria</taxon>
        <taxon>Bacillati</taxon>
        <taxon>Actinomycetota</taxon>
        <taxon>Actinomycetes</taxon>
        <taxon>Catenulisporales</taxon>
        <taxon>Catenulisporaceae</taxon>
        <taxon>Catenulispora</taxon>
    </lineage>
</organism>
<feature type="domain" description="Protein kinase" evidence="9">
    <location>
        <begin position="40"/>
        <end position="302"/>
    </location>
</feature>
<proteinExistence type="inferred from homology"/>
<evidence type="ECO:0000313" key="10">
    <source>
        <dbReference type="EMBL" id="ACU69775.1"/>
    </source>
</evidence>
<dbReference type="PANTHER" id="PTHR43671">
    <property type="entry name" value="SERINE/THREONINE-PROTEIN KINASE NEK"/>
    <property type="match status" value="1"/>
</dbReference>
<dbReference type="Pfam" id="PF00069">
    <property type="entry name" value="Pkinase"/>
    <property type="match status" value="1"/>
</dbReference>
<comment type="similarity">
    <text evidence="1">Belongs to the protein kinase superfamily. NEK Ser/Thr protein kinase family. NIMA subfamily.</text>
</comment>
<reference evidence="10 11" key="1">
    <citation type="journal article" date="2009" name="Stand. Genomic Sci.">
        <title>Complete genome sequence of Catenulispora acidiphila type strain (ID 139908).</title>
        <authorList>
            <person name="Copeland A."/>
            <person name="Lapidus A."/>
            <person name="Glavina Del Rio T."/>
            <person name="Nolan M."/>
            <person name="Lucas S."/>
            <person name="Chen F."/>
            <person name="Tice H."/>
            <person name="Cheng J.F."/>
            <person name="Bruce D."/>
            <person name="Goodwin L."/>
            <person name="Pitluck S."/>
            <person name="Mikhailova N."/>
            <person name="Pati A."/>
            <person name="Ivanova N."/>
            <person name="Mavromatis K."/>
            <person name="Chen A."/>
            <person name="Palaniappan K."/>
            <person name="Chain P."/>
            <person name="Land M."/>
            <person name="Hauser L."/>
            <person name="Chang Y.J."/>
            <person name="Jeffries C.D."/>
            <person name="Chertkov O."/>
            <person name="Brettin T."/>
            <person name="Detter J.C."/>
            <person name="Han C."/>
            <person name="Ali Z."/>
            <person name="Tindall B.J."/>
            <person name="Goker M."/>
            <person name="Bristow J."/>
            <person name="Eisen J.A."/>
            <person name="Markowitz V."/>
            <person name="Hugenholtz P."/>
            <person name="Kyrpides N.C."/>
            <person name="Klenk H.P."/>
        </authorList>
    </citation>
    <scope>NUCLEOTIDE SEQUENCE [LARGE SCALE GENOMIC DNA]</scope>
    <source>
        <strain evidence="11">DSM 44928 / JCM 14897 / NBRC 102108 / NRRL B-24433 / ID139908</strain>
    </source>
</reference>
<dbReference type="Gene3D" id="3.30.200.20">
    <property type="entry name" value="Phosphorylase Kinase, domain 1"/>
    <property type="match status" value="1"/>
</dbReference>
<dbReference type="EMBL" id="CP001700">
    <property type="protein sequence ID" value="ACU69775.1"/>
    <property type="molecule type" value="Genomic_DNA"/>
</dbReference>
<evidence type="ECO:0000256" key="4">
    <source>
        <dbReference type="ARBA" id="ARBA00022741"/>
    </source>
</evidence>
<dbReference type="AlphaFoldDB" id="C7Q2D3"/>
<dbReference type="Proteomes" id="UP000000851">
    <property type="component" value="Chromosome"/>
</dbReference>